<name>A0A9W9W0S1_9EURO</name>
<dbReference type="AlphaFoldDB" id="A0A9W9W0S1"/>
<dbReference type="PANTHER" id="PTHR47425">
    <property type="entry name" value="FARB-RELATED"/>
    <property type="match status" value="1"/>
</dbReference>
<gene>
    <name evidence="4" type="ORF">N7509_004673</name>
</gene>
<reference evidence="4" key="1">
    <citation type="submission" date="2022-12" db="EMBL/GenBank/DDBJ databases">
        <authorList>
            <person name="Petersen C."/>
        </authorList>
    </citation>
    <scope>NUCLEOTIDE SEQUENCE</scope>
    <source>
        <strain evidence="4">IBT 29677</strain>
    </source>
</reference>
<evidence type="ECO:0000259" key="3">
    <source>
        <dbReference type="SMART" id="SM00906"/>
    </source>
</evidence>
<evidence type="ECO:0000256" key="1">
    <source>
        <dbReference type="ARBA" id="ARBA00023242"/>
    </source>
</evidence>
<comment type="caution">
    <text evidence="4">The sequence shown here is derived from an EMBL/GenBank/DDBJ whole genome shotgun (WGS) entry which is preliminary data.</text>
</comment>
<dbReference type="GO" id="GO:0003677">
    <property type="term" value="F:DNA binding"/>
    <property type="evidence" value="ECO:0007669"/>
    <property type="project" value="InterPro"/>
</dbReference>
<dbReference type="SMART" id="SM00906">
    <property type="entry name" value="Fungal_trans"/>
    <property type="match status" value="1"/>
</dbReference>
<protein>
    <recommendedName>
        <fullName evidence="3">Xylanolytic transcriptional activator regulatory domain-containing protein</fullName>
    </recommendedName>
</protein>
<organism evidence="4 5">
    <name type="scientific">Penicillium cosmopolitanum</name>
    <dbReference type="NCBI Taxonomy" id="1131564"/>
    <lineage>
        <taxon>Eukaryota</taxon>
        <taxon>Fungi</taxon>
        <taxon>Dikarya</taxon>
        <taxon>Ascomycota</taxon>
        <taxon>Pezizomycotina</taxon>
        <taxon>Eurotiomycetes</taxon>
        <taxon>Eurotiomycetidae</taxon>
        <taxon>Eurotiales</taxon>
        <taxon>Aspergillaceae</taxon>
        <taxon>Penicillium</taxon>
    </lineage>
</organism>
<evidence type="ECO:0000313" key="4">
    <source>
        <dbReference type="EMBL" id="KAJ5396560.1"/>
    </source>
</evidence>
<evidence type="ECO:0000313" key="5">
    <source>
        <dbReference type="Proteomes" id="UP001147747"/>
    </source>
</evidence>
<dbReference type="GO" id="GO:0006351">
    <property type="term" value="P:DNA-templated transcription"/>
    <property type="evidence" value="ECO:0007669"/>
    <property type="project" value="InterPro"/>
</dbReference>
<reference evidence="4" key="2">
    <citation type="journal article" date="2023" name="IMA Fungus">
        <title>Comparative genomic study of the Penicillium genus elucidates a diverse pangenome and 15 lateral gene transfer events.</title>
        <authorList>
            <person name="Petersen C."/>
            <person name="Sorensen T."/>
            <person name="Nielsen M.R."/>
            <person name="Sondergaard T.E."/>
            <person name="Sorensen J.L."/>
            <person name="Fitzpatrick D.A."/>
            <person name="Frisvad J.C."/>
            <person name="Nielsen K.L."/>
        </authorList>
    </citation>
    <scope>NUCLEOTIDE SEQUENCE</scope>
    <source>
        <strain evidence="4">IBT 29677</strain>
    </source>
</reference>
<dbReference type="Pfam" id="PF04082">
    <property type="entry name" value="Fungal_trans"/>
    <property type="match status" value="1"/>
</dbReference>
<dbReference type="GO" id="GO:0008270">
    <property type="term" value="F:zinc ion binding"/>
    <property type="evidence" value="ECO:0007669"/>
    <property type="project" value="InterPro"/>
</dbReference>
<feature type="domain" description="Xylanolytic transcriptional activator regulatory" evidence="3">
    <location>
        <begin position="89"/>
        <end position="164"/>
    </location>
</feature>
<keyword evidence="1" id="KW-0539">Nucleus</keyword>
<dbReference type="PANTHER" id="PTHR47425:SF3">
    <property type="entry name" value="ZN(II)2CYS6 TRANSCRIPTION FACTOR (EUROFUNG)"/>
    <property type="match status" value="1"/>
</dbReference>
<proteinExistence type="predicted"/>
<accession>A0A9W9W0S1</accession>
<dbReference type="InterPro" id="IPR052761">
    <property type="entry name" value="Fungal_Detox/Toxin_TFs"/>
</dbReference>
<sequence length="587" mass="65716">MVIDDSYTGSNGVSFLLFQAVAFAATAFESPESLAIDGFRNRREARKTRFERAKMLYIFGCEEDRVTILQTILLLTYWDDTSADGTHDAWHFVREAKAILRSIQLKPTDSEIELFQQRPGLWRRIYWSLYMRDRLVAIAMRRPVQLGENEFEVDMLKPSDLYIGPLSTKCCLGSDGGHPAIRDPSVRSLLSQITILLVHCCRCIGRVLSCRYTSSRIQNGLNSSSLESLVPRSPPPTGAEVLLRDSELEEWHRSLPEALCWSSSSPLHHISKHGHVILLFRAMLNGLYGLTSIALHRPHISRPVSWHSKMAELSKRRVHDSATTIARIYDFCILKDSAPLFSDSQVAILESSIVTHLGDLQSSRSSTQQSAIDHFQTCARALQHLSNTYPSADVTLTFVDAAVRNTETGSLRATTSIEMDSCNDKPDKMHGKFIETTSGDETLDRGSEPTISQQLDSLQLSQTSELLCSHFMMTSFEKDLLQDLLSSGEESYATMDDSDSSAWQDSQSPLEIPSTQVSTLPASLSLGSPPAHNVEETEDPLSWDFEVDELVSQPLLVGGGFESQFKDKNQPFDDSSFFQMMSQYCME</sequence>
<dbReference type="OrthoDB" id="4368296at2759"/>
<dbReference type="InterPro" id="IPR007219">
    <property type="entry name" value="XnlR_reg_dom"/>
</dbReference>
<dbReference type="EMBL" id="JAPZBU010000006">
    <property type="protein sequence ID" value="KAJ5396560.1"/>
    <property type="molecule type" value="Genomic_DNA"/>
</dbReference>
<feature type="region of interest" description="Disordered" evidence="2">
    <location>
        <begin position="491"/>
        <end position="521"/>
    </location>
</feature>
<keyword evidence="5" id="KW-1185">Reference proteome</keyword>
<dbReference type="CDD" id="cd12148">
    <property type="entry name" value="fungal_TF_MHR"/>
    <property type="match status" value="1"/>
</dbReference>
<dbReference type="GeneID" id="81368290"/>
<evidence type="ECO:0000256" key="2">
    <source>
        <dbReference type="SAM" id="MobiDB-lite"/>
    </source>
</evidence>
<dbReference type="RefSeq" id="XP_056488612.1">
    <property type="nucleotide sequence ID" value="XM_056629310.1"/>
</dbReference>
<dbReference type="Proteomes" id="UP001147747">
    <property type="component" value="Unassembled WGS sequence"/>
</dbReference>